<reference evidence="1 2" key="1">
    <citation type="submission" date="2015-11" db="EMBL/GenBank/DDBJ databases">
        <title>Evidence for parallel genomic evolution in an endosymbiosis of termite gut flagellates.</title>
        <authorList>
            <person name="Zheng H."/>
        </authorList>
    </citation>
    <scope>NUCLEOTIDE SEQUENCE [LARGE SCALE GENOMIC DNA]</scope>
    <source>
        <strain evidence="1 2">CET450</strain>
    </source>
</reference>
<evidence type="ECO:0000313" key="1">
    <source>
        <dbReference type="EMBL" id="OEG69339.1"/>
    </source>
</evidence>
<comment type="caution">
    <text evidence="1">The sequence shown here is derived from an EMBL/GenBank/DDBJ whole genome shotgun (WGS) entry which is preliminary data.</text>
</comment>
<keyword evidence="2" id="KW-1185">Reference proteome</keyword>
<name>A0A1E5IFR3_ENDTX</name>
<dbReference type="EMBL" id="LNVX01000757">
    <property type="protein sequence ID" value="OEG69339.1"/>
    <property type="molecule type" value="Genomic_DNA"/>
</dbReference>
<dbReference type="AlphaFoldDB" id="A0A1E5IFR3"/>
<evidence type="ECO:0000313" key="2">
    <source>
        <dbReference type="Proteomes" id="UP000095237"/>
    </source>
</evidence>
<proteinExistence type="predicted"/>
<accession>A0A1E5IFR3</accession>
<sequence>MAKKIADLESKLREKRSETHYTVGDAIHFLIESYYAFQKMTIRVGLYLTAGLLGIRWNCGDCFLLLRMYQWRMSKIMEKELIVPENTKGILMVLPKDMIWFGECLSAFEAVVL</sequence>
<protein>
    <submittedName>
        <fullName evidence="1">Uncharacterized protein</fullName>
    </submittedName>
</protein>
<gene>
    <name evidence="1" type="ORF">ATZ36_10125</name>
</gene>
<organism evidence="1 2">
    <name type="scientific">Endomicrobium trichonymphae</name>
    <dbReference type="NCBI Taxonomy" id="1408204"/>
    <lineage>
        <taxon>Bacteria</taxon>
        <taxon>Pseudomonadati</taxon>
        <taxon>Elusimicrobiota</taxon>
        <taxon>Endomicrobiia</taxon>
        <taxon>Endomicrobiales</taxon>
        <taxon>Endomicrobiaceae</taxon>
        <taxon>Candidatus Endomicrobiellum</taxon>
    </lineage>
</organism>
<dbReference type="Proteomes" id="UP000095237">
    <property type="component" value="Unassembled WGS sequence"/>
</dbReference>